<accession>A0AAU8A5B3</accession>
<dbReference type="InterPro" id="IPR037171">
    <property type="entry name" value="NagB/RpiA_transferase-like"/>
</dbReference>
<dbReference type="PANTHER" id="PTHR43293">
    <property type="entry name" value="ACETATE COA-TRANSFERASE YDIF"/>
    <property type="match status" value="1"/>
</dbReference>
<keyword evidence="2 3" id="KW-0808">Transferase</keyword>
<dbReference type="GO" id="GO:0046952">
    <property type="term" value="P:ketone body catabolic process"/>
    <property type="evidence" value="ECO:0007669"/>
    <property type="project" value="InterPro"/>
</dbReference>
<dbReference type="Pfam" id="PF01144">
    <property type="entry name" value="CoA_trans"/>
    <property type="match status" value="2"/>
</dbReference>
<dbReference type="Gene3D" id="3.40.1080.10">
    <property type="entry name" value="Glutaconate Coenzyme A-transferase"/>
    <property type="match status" value="2"/>
</dbReference>
<comment type="similarity">
    <text evidence="1 3">Belongs to the 3-oxoacid CoA-transferase family.</text>
</comment>
<name>A0AAU8A5B3_9FIRM</name>
<dbReference type="PIRSF" id="PIRSF000858">
    <property type="entry name" value="SCOT-t"/>
    <property type="match status" value="1"/>
</dbReference>
<dbReference type="SMART" id="SM00882">
    <property type="entry name" value="CoA_trans"/>
    <property type="match status" value="2"/>
</dbReference>
<evidence type="ECO:0000256" key="1">
    <source>
        <dbReference type="ARBA" id="ARBA00007154"/>
    </source>
</evidence>
<dbReference type="InterPro" id="IPR004165">
    <property type="entry name" value="CoA_trans_fam_I"/>
</dbReference>
<dbReference type="GO" id="GO:0008410">
    <property type="term" value="F:CoA-transferase activity"/>
    <property type="evidence" value="ECO:0007669"/>
    <property type="project" value="InterPro"/>
</dbReference>
<evidence type="ECO:0000256" key="3">
    <source>
        <dbReference type="PIRNR" id="PIRNR000858"/>
    </source>
</evidence>
<sequence>MYQIMTAEEAVGLVRDGDVIGINSFLALANPFALHTALAERFRKTGHPGKLTYFASAGFGGWAETKLGDQPVVAGAVTKVVTSHLKSMPGVMRLTKENAIECYCMPLGVLSHMTRAAAAGHPFYISKVGLNIFVDPRIDGPGLNERSREELVKLVEIGGEEYLSYRVPKLNAAFIRGTTVDGSGNISFENEPVTVDALSMAQAVRANGGKVIVQVERVSNTYTRPRNVIIPGALVDAVVVCEDVPEEYRAVPILSGDIHVHPRHMDYWLGKLRGYAKGRDAEDCSADIIGLRAAQELRRGDIINIGIGIPEKVGTYASRMGMLPDITLTVEAGGFGGLPAPGGHFGATVGSDMVCDMATQFDFYDGGGLDACFMGAAEVDRMGNVNSHCLGELYSGIGGFANITGATKKIVFCCTFTAKGLKTAEQDGRIGILHEGRIPKFKKQISGISFSAKNALQNGQKVLYVTERCVFELTPDGLKLKEVYDGIDEKTQIRGLLDFELQ</sequence>
<dbReference type="EMBL" id="CP117826">
    <property type="protein sequence ID" value="XCC61270.1"/>
    <property type="molecule type" value="Genomic_DNA"/>
</dbReference>
<gene>
    <name evidence="5" type="ORF">PUP29_06930</name>
</gene>
<proteinExistence type="inferred from homology"/>
<evidence type="ECO:0000256" key="2">
    <source>
        <dbReference type="ARBA" id="ARBA00022679"/>
    </source>
</evidence>
<protein>
    <submittedName>
        <fullName evidence="5">Propionate CoA-transferase</fullName>
    </submittedName>
</protein>
<dbReference type="AlphaFoldDB" id="A0AAU8A5B3"/>
<dbReference type="InterPro" id="IPR014388">
    <property type="entry name" value="3-oxoacid_CoA-transferase"/>
</dbReference>
<dbReference type="SUPFAM" id="SSF100950">
    <property type="entry name" value="NagB/RpiA/CoA transferase-like"/>
    <property type="match status" value="2"/>
</dbReference>
<feature type="active site" description="5-glutamyl coenzyme A thioester intermediate" evidence="4">
    <location>
        <position position="331"/>
    </location>
</feature>
<dbReference type="PANTHER" id="PTHR43293:SF1">
    <property type="entry name" value="ACETATE COA-TRANSFERASE YDIF"/>
    <property type="match status" value="1"/>
</dbReference>
<evidence type="ECO:0000313" key="5">
    <source>
        <dbReference type="EMBL" id="XCC61270.1"/>
    </source>
</evidence>
<evidence type="ECO:0000256" key="4">
    <source>
        <dbReference type="PIRSR" id="PIRSR000858-1"/>
    </source>
</evidence>
<reference evidence="5" key="1">
    <citation type="submission" date="2023-02" db="EMBL/GenBank/DDBJ databases">
        <title>Gut commensal Christensenella minuta modulates host metabolism via a new class of secondary bile acids.</title>
        <authorList>
            <person name="Liu C."/>
        </authorList>
    </citation>
    <scope>NUCLEOTIDE SEQUENCE</scope>
    <source>
        <strain evidence="5">CA70</strain>
    </source>
</reference>
<organism evidence="5">
    <name type="scientific">Christensenella massiliensis</name>
    <dbReference type="NCBI Taxonomy" id="1805714"/>
    <lineage>
        <taxon>Bacteria</taxon>
        <taxon>Bacillati</taxon>
        <taxon>Bacillota</taxon>
        <taxon>Clostridia</taxon>
        <taxon>Christensenellales</taxon>
        <taxon>Christensenellaceae</taxon>
        <taxon>Christensenella</taxon>
    </lineage>
</organism>
<dbReference type="RefSeq" id="WP_353422811.1">
    <property type="nucleotide sequence ID" value="NZ_CP117826.1"/>
</dbReference>